<dbReference type="Proteomes" id="UP001432027">
    <property type="component" value="Unassembled WGS sequence"/>
</dbReference>
<dbReference type="InterPro" id="IPR008974">
    <property type="entry name" value="TRAF-like"/>
</dbReference>
<comment type="caution">
    <text evidence="2">The sequence shown here is derived from an EMBL/GenBank/DDBJ whole genome shotgun (WGS) entry which is preliminary data.</text>
</comment>
<dbReference type="PANTHER" id="PTHR47022">
    <property type="entry name" value="BTB AND MATH DOMAIN-CONTAINING PROTEIN 36-RELATED"/>
    <property type="match status" value="1"/>
</dbReference>
<proteinExistence type="predicted"/>
<dbReference type="CDD" id="cd00121">
    <property type="entry name" value="MATH"/>
    <property type="match status" value="1"/>
</dbReference>
<evidence type="ECO:0000313" key="2">
    <source>
        <dbReference type="EMBL" id="GMS80829.1"/>
    </source>
</evidence>
<feature type="domain" description="MATH" evidence="1">
    <location>
        <begin position="22"/>
        <end position="145"/>
    </location>
</feature>
<accession>A0AAV5SL52</accession>
<evidence type="ECO:0000259" key="1">
    <source>
        <dbReference type="PROSITE" id="PS50144"/>
    </source>
</evidence>
<name>A0AAV5SL52_9BILA</name>
<dbReference type="Gene3D" id="2.60.210.10">
    <property type="entry name" value="Apoptosis, Tumor Necrosis Factor Receptor Associated Protein 2, Chain A"/>
    <property type="match status" value="1"/>
</dbReference>
<protein>
    <recommendedName>
        <fullName evidence="1">MATH domain-containing protein</fullName>
    </recommendedName>
</protein>
<reference evidence="2" key="1">
    <citation type="submission" date="2023-10" db="EMBL/GenBank/DDBJ databases">
        <title>Genome assembly of Pristionchus species.</title>
        <authorList>
            <person name="Yoshida K."/>
            <person name="Sommer R.J."/>
        </authorList>
    </citation>
    <scope>NUCLEOTIDE SEQUENCE</scope>
    <source>
        <strain evidence="2">RS0144</strain>
    </source>
</reference>
<dbReference type="SMART" id="SM00061">
    <property type="entry name" value="MATH"/>
    <property type="match status" value="1"/>
</dbReference>
<dbReference type="EMBL" id="BTSX01000001">
    <property type="protein sequence ID" value="GMS80829.1"/>
    <property type="molecule type" value="Genomic_DNA"/>
</dbReference>
<evidence type="ECO:0000313" key="3">
    <source>
        <dbReference type="Proteomes" id="UP001432027"/>
    </source>
</evidence>
<dbReference type="SUPFAM" id="SSF49599">
    <property type="entry name" value="TRAF domain-like"/>
    <property type="match status" value="1"/>
</dbReference>
<sequence>MPPKKKQKKEEVMRLQLDDSKSGIIRFEVDEISTLNEDGRKSPEIEVEGVSWSASVYKDHEETGACGLGVYLSTKECMSPLWSVDVEWQMILVHSDSNMDMVRDVEKDTYDHDGTSWGWTFMINWDDLIDEGFINDDKITVEIRFNVKKTRGIRMSPRIDFSDPREPIHDVALVIQERRSTSTRGFSPRILPSSKRCSTVISTIRTRRRSH</sequence>
<dbReference type="AlphaFoldDB" id="A0AAV5SL52"/>
<dbReference type="InterPro" id="IPR002083">
    <property type="entry name" value="MATH/TRAF_dom"/>
</dbReference>
<gene>
    <name evidence="2" type="ORF">PENTCL1PPCAC_3004</name>
</gene>
<dbReference type="Pfam" id="PF00917">
    <property type="entry name" value="MATH"/>
    <property type="match status" value="1"/>
</dbReference>
<dbReference type="PANTHER" id="PTHR47022:SF1">
    <property type="entry name" value="BTB AND MATH DOMAIN-CONTAINING PROTEIN 36-RELATED"/>
    <property type="match status" value="1"/>
</dbReference>
<keyword evidence="3" id="KW-1185">Reference proteome</keyword>
<organism evidence="2 3">
    <name type="scientific">Pristionchus entomophagus</name>
    <dbReference type="NCBI Taxonomy" id="358040"/>
    <lineage>
        <taxon>Eukaryota</taxon>
        <taxon>Metazoa</taxon>
        <taxon>Ecdysozoa</taxon>
        <taxon>Nematoda</taxon>
        <taxon>Chromadorea</taxon>
        <taxon>Rhabditida</taxon>
        <taxon>Rhabditina</taxon>
        <taxon>Diplogasteromorpha</taxon>
        <taxon>Diplogasteroidea</taxon>
        <taxon>Neodiplogasteridae</taxon>
        <taxon>Pristionchus</taxon>
    </lineage>
</organism>
<dbReference type="PROSITE" id="PS50144">
    <property type="entry name" value="MATH"/>
    <property type="match status" value="1"/>
</dbReference>